<evidence type="ECO:0000313" key="4">
    <source>
        <dbReference type="Proteomes" id="UP000756921"/>
    </source>
</evidence>
<dbReference type="AlphaFoldDB" id="A0A9P6GKA7"/>
<reference evidence="3" key="1">
    <citation type="journal article" date="2020" name="Mol. Plant Microbe Interact.">
        <title>Genome Sequence of the Biocontrol Agent Coniothyrium minitans strain Conio (IMI 134523).</title>
        <authorList>
            <person name="Patel D."/>
            <person name="Shittu T.A."/>
            <person name="Baroncelli R."/>
            <person name="Muthumeenakshi S."/>
            <person name="Osborne T.H."/>
            <person name="Janganan T.K."/>
            <person name="Sreenivasaprasad S."/>
        </authorList>
    </citation>
    <scope>NUCLEOTIDE SEQUENCE</scope>
    <source>
        <strain evidence="3">Conio</strain>
    </source>
</reference>
<feature type="compositionally biased region" description="Basic and acidic residues" evidence="1">
    <location>
        <begin position="361"/>
        <end position="371"/>
    </location>
</feature>
<feature type="compositionally biased region" description="Low complexity" evidence="1">
    <location>
        <begin position="336"/>
        <end position="350"/>
    </location>
</feature>
<dbReference type="Pfam" id="PF06961">
    <property type="entry name" value="DUF1294"/>
    <property type="match status" value="1"/>
</dbReference>
<gene>
    <name evidence="3" type="ORF">PMIN01_05624</name>
</gene>
<feature type="compositionally biased region" description="Basic and acidic residues" evidence="1">
    <location>
        <begin position="264"/>
        <end position="273"/>
    </location>
</feature>
<keyword evidence="2" id="KW-1133">Transmembrane helix</keyword>
<feature type="region of interest" description="Disordered" evidence="1">
    <location>
        <begin position="1"/>
        <end position="280"/>
    </location>
</feature>
<evidence type="ECO:0000313" key="3">
    <source>
        <dbReference type="EMBL" id="KAF9735709.1"/>
    </source>
</evidence>
<keyword evidence="2" id="KW-0812">Transmembrane</keyword>
<feature type="transmembrane region" description="Helical" evidence="2">
    <location>
        <begin position="614"/>
        <end position="636"/>
    </location>
</feature>
<evidence type="ECO:0000256" key="2">
    <source>
        <dbReference type="SAM" id="Phobius"/>
    </source>
</evidence>
<feature type="compositionally biased region" description="Polar residues" evidence="1">
    <location>
        <begin position="92"/>
        <end position="104"/>
    </location>
</feature>
<dbReference type="InterPro" id="IPR010718">
    <property type="entry name" value="DUF1294"/>
</dbReference>
<keyword evidence="2" id="KW-0472">Membrane</keyword>
<feature type="compositionally biased region" description="Basic and acidic residues" evidence="1">
    <location>
        <begin position="156"/>
        <end position="165"/>
    </location>
</feature>
<organism evidence="3 4">
    <name type="scientific">Paraphaeosphaeria minitans</name>
    <dbReference type="NCBI Taxonomy" id="565426"/>
    <lineage>
        <taxon>Eukaryota</taxon>
        <taxon>Fungi</taxon>
        <taxon>Dikarya</taxon>
        <taxon>Ascomycota</taxon>
        <taxon>Pezizomycotina</taxon>
        <taxon>Dothideomycetes</taxon>
        <taxon>Pleosporomycetidae</taxon>
        <taxon>Pleosporales</taxon>
        <taxon>Massarineae</taxon>
        <taxon>Didymosphaeriaceae</taxon>
        <taxon>Paraphaeosphaeria</taxon>
    </lineage>
</organism>
<feature type="region of interest" description="Disordered" evidence="1">
    <location>
        <begin position="521"/>
        <end position="564"/>
    </location>
</feature>
<protein>
    <recommendedName>
        <fullName evidence="5">DUF1294-domain-containing protein</fullName>
    </recommendedName>
</protein>
<feature type="compositionally biased region" description="Basic and acidic residues" evidence="1">
    <location>
        <begin position="207"/>
        <end position="239"/>
    </location>
</feature>
<dbReference type="EMBL" id="WJXW01000005">
    <property type="protein sequence ID" value="KAF9735709.1"/>
    <property type="molecule type" value="Genomic_DNA"/>
</dbReference>
<keyword evidence="4" id="KW-1185">Reference proteome</keyword>
<evidence type="ECO:0000256" key="1">
    <source>
        <dbReference type="SAM" id="MobiDB-lite"/>
    </source>
</evidence>
<feature type="compositionally biased region" description="Basic and acidic residues" evidence="1">
    <location>
        <begin position="408"/>
        <end position="422"/>
    </location>
</feature>
<feature type="compositionally biased region" description="Basic and acidic residues" evidence="1">
    <location>
        <begin position="68"/>
        <end position="91"/>
    </location>
</feature>
<feature type="region of interest" description="Disordered" evidence="1">
    <location>
        <begin position="318"/>
        <end position="496"/>
    </location>
</feature>
<feature type="transmembrane region" description="Helical" evidence="2">
    <location>
        <begin position="704"/>
        <end position="724"/>
    </location>
</feature>
<feature type="compositionally biased region" description="Polar residues" evidence="1">
    <location>
        <begin position="429"/>
        <end position="442"/>
    </location>
</feature>
<evidence type="ECO:0008006" key="5">
    <source>
        <dbReference type="Google" id="ProtNLM"/>
    </source>
</evidence>
<dbReference type="Proteomes" id="UP000756921">
    <property type="component" value="Unassembled WGS sequence"/>
</dbReference>
<proteinExistence type="predicted"/>
<comment type="caution">
    <text evidence="3">The sequence shown here is derived from an EMBL/GenBank/DDBJ whole genome shotgun (WGS) entry which is preliminary data.</text>
</comment>
<name>A0A9P6GKA7_9PLEO</name>
<feature type="compositionally biased region" description="Basic residues" evidence="1">
    <location>
        <begin position="26"/>
        <end position="36"/>
    </location>
</feature>
<dbReference type="OrthoDB" id="3794597at2759"/>
<feature type="transmembrane region" description="Helical" evidence="2">
    <location>
        <begin position="642"/>
        <end position="661"/>
    </location>
</feature>
<sequence length="733" mass="80978">MSGSDKRSSIIKRFKKGTLNVFGYRKSSKPGNKLRKPAPSMHMTSEPGHACASPDDQASQVNSPPHRVSSEPPDREKILRTQRQQQEKEQDGTSPMHNHPTRTSKFQEHDDLATTNGLKKPRPLTPMKATQGQNKASVLPAYRQAPRLSPLQEQDSPVKTDDADRPFSPTPMKASRGHGRGDVDSITPAPPNIVRRVCWGLSRAGAKQREESARGEGEVLASETRESTRAEAPRRDQPARRAGSVDGAKKAEILVEQETSATRRLKEQERPDDAEASTLEGKQFEAAKIWKAAGIQPVMSDRNSSPFADALRRSKSFLTKIAPNKPKSKIEDKHGTASGTATVAVTDSTGNNPNYKRRMRVVTDTERHEHPLNLGEAGWGGQSWSAAKQEQKQKEELEELWSEMGSMGRDRGAESVRERVTDPRVLLGQAQSERASHNSGQSRHSRETATRSQRHSRGGSSGSPAQYHRPLPFRESGPRDPQSPTPSRSTRAAGVAALPPAGARVSGPYLSAESAAEVEARLAARSTSNNPPRTRVAGPRPNNMAGRSGSYASHGARVTPGSFGDNEREDYLARLRARGSAAIRHSSHRPFVLAPALHPPPEMPPRTHHRQRPIALLTLLAASSLLLPTLSLSHLYLHAHTILPTIYTLVLSCFTFLLYGYDKMQARNLNWRVKESTLQLCAVLGGWPGALVGMHYFQHKTRKVRFLLVFWGIVGCWEGVWWAVWRTDHRSWT</sequence>
<accession>A0A9P6GKA7</accession>